<protein>
    <submittedName>
        <fullName evidence="2">Uncharacterized protein</fullName>
    </submittedName>
</protein>
<reference evidence="3" key="2">
    <citation type="journal article" date="2023" name="MicrobiologyOpen">
        <title>Genomics of the tumorigenes clade of the family Rhizobiaceae and description of Rhizobium rhododendri sp. nov.</title>
        <authorList>
            <person name="Kuzmanovic N."/>
            <person name="diCenzo G.C."/>
            <person name="Bunk B."/>
            <person name="Sproeer C."/>
            <person name="Fruehling A."/>
            <person name="Neumann-Schaal M."/>
            <person name="Overmann J."/>
            <person name="Smalla K."/>
        </authorList>
    </citation>
    <scope>NUCLEOTIDE SEQUENCE [LARGE SCALE GENOMIC DNA]</scope>
    <source>
        <strain evidence="3">1078</strain>
        <plasmid evidence="3">unnamed2</plasmid>
    </source>
</reference>
<reference evidence="2 3" key="1">
    <citation type="journal article" date="2018" name="Sci. Rep.">
        <title>Rhizobium tumorigenes sp. nov., a novel plant tumorigenic bacterium isolated from cane gall tumors on thornless blackberry.</title>
        <authorList>
            <person name="Kuzmanovi N."/>
            <person name="Smalla K."/>
            <person name="Gronow S."/>
            <person name="PuBawska J."/>
        </authorList>
    </citation>
    <scope>NUCLEOTIDE SEQUENCE [LARGE SCALE GENOMIC DNA]</scope>
    <source>
        <strain evidence="2 3">1078</strain>
    </source>
</reference>
<evidence type="ECO:0000256" key="1">
    <source>
        <dbReference type="SAM" id="MobiDB-lite"/>
    </source>
</evidence>
<gene>
    <name evidence="2" type="ORF">PR017_26045</name>
</gene>
<name>A0AAF1KPQ5_9HYPH</name>
<dbReference type="RefSeq" id="WP_111220998.1">
    <property type="nucleotide sequence ID" value="NZ_CP117259.1"/>
</dbReference>
<geneLocation type="plasmid" evidence="2 3">
    <name>unnamed2</name>
</geneLocation>
<sequence length="166" mass="18731">MELHDRTLEQCTSETPIDTAPLLHAGHIVREFLVYLKSNPITETRLVDIEELPSPKSTLVNAFRLLIANERRMQQRSQLQKIGLLIAQFQPIDKPSDQEEPRDPLASWIDDAAEAKAASEQNWLSAYREHQELTELFDLSARMAEQGTASTDGAAAAEQSMELRPH</sequence>
<keyword evidence="3" id="KW-1185">Reference proteome</keyword>
<proteinExistence type="predicted"/>
<dbReference type="Proteomes" id="UP000249499">
    <property type="component" value="Plasmid unnamed2"/>
</dbReference>
<dbReference type="AlphaFoldDB" id="A0AAF1KPQ5"/>
<dbReference type="EMBL" id="CP117259">
    <property type="protein sequence ID" value="WFR99108.1"/>
    <property type="molecule type" value="Genomic_DNA"/>
</dbReference>
<dbReference type="KEGG" id="rtu:PR017_26045"/>
<organism evidence="2 3">
    <name type="scientific">Rhizobium tumorigenes</name>
    <dbReference type="NCBI Taxonomy" id="2041385"/>
    <lineage>
        <taxon>Bacteria</taxon>
        <taxon>Pseudomonadati</taxon>
        <taxon>Pseudomonadota</taxon>
        <taxon>Alphaproteobacteria</taxon>
        <taxon>Hyphomicrobiales</taxon>
        <taxon>Rhizobiaceae</taxon>
        <taxon>Rhizobium/Agrobacterium group</taxon>
        <taxon>Rhizobium</taxon>
    </lineage>
</organism>
<keyword evidence="2" id="KW-0614">Plasmid</keyword>
<feature type="region of interest" description="Disordered" evidence="1">
    <location>
        <begin position="144"/>
        <end position="166"/>
    </location>
</feature>
<evidence type="ECO:0000313" key="3">
    <source>
        <dbReference type="Proteomes" id="UP000249499"/>
    </source>
</evidence>
<evidence type="ECO:0000313" key="2">
    <source>
        <dbReference type="EMBL" id="WFR99108.1"/>
    </source>
</evidence>
<accession>A0AAF1KPQ5</accession>